<evidence type="ECO:0000313" key="3">
    <source>
        <dbReference type="Proteomes" id="UP000185841"/>
    </source>
</evidence>
<evidence type="ECO:0008006" key="4">
    <source>
        <dbReference type="Google" id="ProtNLM"/>
    </source>
</evidence>
<feature type="region of interest" description="Disordered" evidence="1">
    <location>
        <begin position="126"/>
        <end position="145"/>
    </location>
</feature>
<dbReference type="Proteomes" id="UP000185841">
    <property type="component" value="Unassembled WGS sequence"/>
</dbReference>
<evidence type="ECO:0000313" key="2">
    <source>
        <dbReference type="EMBL" id="SIQ98635.1"/>
    </source>
</evidence>
<gene>
    <name evidence="2" type="ORF">SAMN05878282_11222</name>
</gene>
<reference evidence="2 3" key="1">
    <citation type="submission" date="2017-01" db="EMBL/GenBank/DDBJ databases">
        <authorList>
            <person name="Mah S.A."/>
            <person name="Swanson W.J."/>
            <person name="Moy G.W."/>
            <person name="Vacquier V.D."/>
        </authorList>
    </citation>
    <scope>NUCLEOTIDE SEQUENCE [LARGE SCALE GENOMIC DNA]</scope>
    <source>
        <strain evidence="2 3">RU36E</strain>
    </source>
</reference>
<dbReference type="AlphaFoldDB" id="A0A1N6X8F3"/>
<sequence>MDKCYPVRITHADKSEKNYSSQFQTAAEYAKPWKAVLTKAHAGGQVFCQCFGRGRKQLAVRHLADADGYCLARYPRTGPEHSSDCQYYSPDATKSGMQGYAESVVEEGEDGGLRVKLALSLRRKDPLESAAGTPTGTSAGTARPRQPAMTLLGLLHLLWSESRLNTWYPKMEGKRRLGLVHAKLQQTASSILIAGARLNDFLLVAATDNDKRQADANKAKANEAQRLSRRLVVIAPLAKHSAEAEAGLGRLPISGFAGIPILTLSNALWASALRSFPQEISAWKRQGKVMAIAITDTPERGRANVLRLALMSVSERWIPVASSHEARVEQLLAEQQRSFWKPLRFDAAEEEVFPDFWLLDTGEAEFPLEVFGRSDEVYCARKFAKHSLYDKQYTPSGWWCWDAAKDPDGKAIPPFPANKPA</sequence>
<protein>
    <recommendedName>
        <fullName evidence="4">DUF1173 family protein</fullName>
    </recommendedName>
</protein>
<name>A0A1N6X8F3_AQUAC</name>
<proteinExistence type="predicted"/>
<feature type="compositionally biased region" description="Low complexity" evidence="1">
    <location>
        <begin position="129"/>
        <end position="142"/>
    </location>
</feature>
<dbReference type="EMBL" id="FTMP01000012">
    <property type="protein sequence ID" value="SIQ98635.1"/>
    <property type="molecule type" value="Genomic_DNA"/>
</dbReference>
<accession>A0A1N6X8F3</accession>
<dbReference type="RefSeq" id="WP_076429234.1">
    <property type="nucleotide sequence ID" value="NZ_FTMP01000012.1"/>
</dbReference>
<dbReference type="Pfam" id="PF06666">
    <property type="entry name" value="DUF1173"/>
    <property type="match status" value="1"/>
</dbReference>
<evidence type="ECO:0000256" key="1">
    <source>
        <dbReference type="SAM" id="MobiDB-lite"/>
    </source>
</evidence>
<organism evidence="2 3">
    <name type="scientific">Aquipseudomonas alcaligenes</name>
    <name type="common">Pseudomonas alcaligenes</name>
    <dbReference type="NCBI Taxonomy" id="43263"/>
    <lineage>
        <taxon>Bacteria</taxon>
        <taxon>Pseudomonadati</taxon>
        <taxon>Pseudomonadota</taxon>
        <taxon>Gammaproteobacteria</taxon>
        <taxon>Pseudomonadales</taxon>
        <taxon>Pseudomonadaceae</taxon>
        <taxon>Aquipseudomonas</taxon>
    </lineage>
</organism>
<dbReference type="InterPro" id="IPR009553">
    <property type="entry name" value="DUF1173"/>
</dbReference>